<name>A0ABN0YQW1_9ACTN</name>
<gene>
    <name evidence="1" type="ORF">GCM10010357_29080</name>
</gene>
<dbReference type="RefSeq" id="WP_344024052.1">
    <property type="nucleotide sequence ID" value="NZ_BAAABX010000032.1"/>
</dbReference>
<keyword evidence="2" id="KW-1185">Reference proteome</keyword>
<reference evidence="1 2" key="1">
    <citation type="journal article" date="2019" name="Int. J. Syst. Evol. Microbiol.">
        <title>The Global Catalogue of Microorganisms (GCM) 10K type strain sequencing project: providing services to taxonomists for standard genome sequencing and annotation.</title>
        <authorList>
            <consortium name="The Broad Institute Genomics Platform"/>
            <consortium name="The Broad Institute Genome Sequencing Center for Infectious Disease"/>
            <person name="Wu L."/>
            <person name="Ma J."/>
        </authorList>
    </citation>
    <scope>NUCLEOTIDE SEQUENCE [LARGE SCALE GENOMIC DNA]</scope>
    <source>
        <strain evidence="1 2">JCM 4788</strain>
    </source>
</reference>
<proteinExistence type="predicted"/>
<accession>A0ABN0YQW1</accession>
<evidence type="ECO:0000313" key="1">
    <source>
        <dbReference type="EMBL" id="GAA0406291.1"/>
    </source>
</evidence>
<dbReference type="EMBL" id="BAAABX010000032">
    <property type="protein sequence ID" value="GAA0406291.1"/>
    <property type="molecule type" value="Genomic_DNA"/>
</dbReference>
<evidence type="ECO:0000313" key="2">
    <source>
        <dbReference type="Proteomes" id="UP001500879"/>
    </source>
</evidence>
<dbReference type="Proteomes" id="UP001500879">
    <property type="component" value="Unassembled WGS sequence"/>
</dbReference>
<protein>
    <submittedName>
        <fullName evidence="1">Uncharacterized protein</fullName>
    </submittedName>
</protein>
<sequence>MPRYMDPENRRLYRVVITKTVSANVYRPERTYTFAEGPYTTAGQAQRRLSYHQESAERSQGSPYYEYTVDGRIEGADVAWKPLL</sequence>
<comment type="caution">
    <text evidence="1">The sequence shown here is derived from an EMBL/GenBank/DDBJ whole genome shotgun (WGS) entry which is preliminary data.</text>
</comment>
<organism evidence="1 2">
    <name type="scientific">Streptomyces luteireticuli</name>
    <dbReference type="NCBI Taxonomy" id="173858"/>
    <lineage>
        <taxon>Bacteria</taxon>
        <taxon>Bacillati</taxon>
        <taxon>Actinomycetota</taxon>
        <taxon>Actinomycetes</taxon>
        <taxon>Kitasatosporales</taxon>
        <taxon>Streptomycetaceae</taxon>
        <taxon>Streptomyces</taxon>
    </lineage>
</organism>